<feature type="domain" description="Fe2OG dioxygenase" evidence="12">
    <location>
        <begin position="174"/>
        <end position="279"/>
    </location>
</feature>
<evidence type="ECO:0000313" key="14">
    <source>
        <dbReference type="Proteomes" id="UP000278006"/>
    </source>
</evidence>
<dbReference type="SUPFAM" id="SSF51197">
    <property type="entry name" value="Clavaminate synthase-like"/>
    <property type="match status" value="1"/>
</dbReference>
<accession>A0A3M6R138</accession>
<comment type="pathway">
    <text evidence="2">Alkene biosynthesis; ethylene biosynthesis via 2-oxoglutarate.</text>
</comment>
<dbReference type="RefSeq" id="WP_122226734.1">
    <property type="nucleotide sequence ID" value="NZ_RDQO01000001.1"/>
</dbReference>
<protein>
    <recommendedName>
        <fullName evidence="5">2-oxoglutarate-dependent ethylene/succinate-forming enzyme</fullName>
        <ecNumber evidence="4">1.13.12.19</ecNumber>
        <ecNumber evidence="3">1.14.20.7</ecNumber>
    </recommendedName>
    <alternativeName>
        <fullName evidence="7">2-oxoglutarate dioxygenase (ethylene-forming)</fullName>
    </alternativeName>
    <alternativeName>
        <fullName evidence="8">2-oxoglutarate/L-arginine monooxygenase/decarboxylase (succinate-forming)</fullName>
    </alternativeName>
</protein>
<comment type="similarity">
    <text evidence="11">Belongs to the iron/ascorbate-dependent oxidoreductase family.</text>
</comment>
<name>A0A3M6R138_9BURK</name>
<evidence type="ECO:0000256" key="7">
    <source>
        <dbReference type="ARBA" id="ARBA00031011"/>
    </source>
</evidence>
<dbReference type="EMBL" id="RDQO01000001">
    <property type="protein sequence ID" value="RMX08609.1"/>
    <property type="molecule type" value="Genomic_DNA"/>
</dbReference>
<dbReference type="OrthoDB" id="21825at2"/>
<comment type="catalytic activity">
    <reaction evidence="9">
        <text>2-oxoglutarate + O2 + 2 H(+) = ethene + 3 CO2 + H2O</text>
        <dbReference type="Rhea" id="RHEA:31523"/>
        <dbReference type="ChEBI" id="CHEBI:15377"/>
        <dbReference type="ChEBI" id="CHEBI:15378"/>
        <dbReference type="ChEBI" id="CHEBI:15379"/>
        <dbReference type="ChEBI" id="CHEBI:16526"/>
        <dbReference type="ChEBI" id="CHEBI:16810"/>
        <dbReference type="ChEBI" id="CHEBI:18153"/>
        <dbReference type="EC" id="1.13.12.19"/>
    </reaction>
</comment>
<dbReference type="Gene3D" id="2.60.120.330">
    <property type="entry name" value="B-lactam Antibiotic, Isopenicillin N Synthase, Chain"/>
    <property type="match status" value="1"/>
</dbReference>
<evidence type="ECO:0000256" key="11">
    <source>
        <dbReference type="RuleBase" id="RU003682"/>
    </source>
</evidence>
<dbReference type="Proteomes" id="UP000278006">
    <property type="component" value="Unassembled WGS sequence"/>
</dbReference>
<dbReference type="InterPro" id="IPR044861">
    <property type="entry name" value="IPNS-like_FE2OG_OXY"/>
</dbReference>
<evidence type="ECO:0000256" key="3">
    <source>
        <dbReference type="ARBA" id="ARBA00012293"/>
    </source>
</evidence>
<sequence>MSIPVIDLAGALRPGDAHHARSAEVAEQIRSAGEAAGFFYIVNHGLDAALIARQFDAAKALFDLPETDKEAISLAHSRAARGHERIGAQTLDANARPDVKESFYCGIEYPPDHPYVQRGYYSYGANQWPAQRPWIAAQSLAYTGAMCALAQRLMQLLALSLGLPESHFDHIHASPMVTLRMIRYPAHPADADERTFGAGAHTDWGAITLLAQDAWGGLEVQMPDGTWTAATPLEGSLVINLGDMIPRWTNGRYHSNPHRVRNTRSGGAPRYAIPFFYTPDYMARIEAVPGSVPDGAAPLHPPCTVGEHLQEMYRKTYGVQAA</sequence>
<dbReference type="Pfam" id="PF14226">
    <property type="entry name" value="DIOX_N"/>
    <property type="match status" value="1"/>
</dbReference>
<keyword evidence="14" id="KW-1185">Reference proteome</keyword>
<evidence type="ECO:0000259" key="12">
    <source>
        <dbReference type="PROSITE" id="PS51471"/>
    </source>
</evidence>
<evidence type="ECO:0000313" key="13">
    <source>
        <dbReference type="EMBL" id="RMX08609.1"/>
    </source>
</evidence>
<evidence type="ECO:0000256" key="6">
    <source>
        <dbReference type="ARBA" id="ARBA00022666"/>
    </source>
</evidence>
<dbReference type="PRINTS" id="PR00682">
    <property type="entry name" value="IPNSYNTHASE"/>
</dbReference>
<dbReference type="Pfam" id="PF03171">
    <property type="entry name" value="2OG-FeII_Oxy"/>
    <property type="match status" value="1"/>
</dbReference>
<dbReference type="GO" id="GO:0009693">
    <property type="term" value="P:ethylene biosynthetic process"/>
    <property type="evidence" value="ECO:0007669"/>
    <property type="project" value="UniProtKB-KW"/>
</dbReference>
<dbReference type="InterPro" id="IPR005123">
    <property type="entry name" value="Oxoglu/Fe-dep_dioxygenase_dom"/>
</dbReference>
<evidence type="ECO:0000256" key="8">
    <source>
        <dbReference type="ARBA" id="ARBA00031282"/>
    </source>
</evidence>
<keyword evidence="11" id="KW-0560">Oxidoreductase</keyword>
<dbReference type="InterPro" id="IPR027443">
    <property type="entry name" value="IPNS-like_sf"/>
</dbReference>
<evidence type="ECO:0000256" key="5">
    <source>
        <dbReference type="ARBA" id="ARBA00019045"/>
    </source>
</evidence>
<reference evidence="13 14" key="1">
    <citation type="submission" date="2018-10" db="EMBL/GenBank/DDBJ databases">
        <title>Draft genome of Cortibacter populi DSM10536.</title>
        <authorList>
            <person name="Bernier A.-M."/>
            <person name="Bernard K."/>
        </authorList>
    </citation>
    <scope>NUCLEOTIDE SEQUENCE [LARGE SCALE GENOMIC DNA]</scope>
    <source>
        <strain evidence="13 14">DSM 105136</strain>
    </source>
</reference>
<evidence type="ECO:0000256" key="10">
    <source>
        <dbReference type="ARBA" id="ARBA00049359"/>
    </source>
</evidence>
<proteinExistence type="inferred from homology"/>
<gene>
    <name evidence="13" type="ORF">D8I35_05950</name>
</gene>
<dbReference type="InterPro" id="IPR050231">
    <property type="entry name" value="Iron_ascorbate_oxido_reductase"/>
</dbReference>
<dbReference type="InterPro" id="IPR026992">
    <property type="entry name" value="DIOX_N"/>
</dbReference>
<keyword evidence="6" id="KW-0266">Ethylene biosynthesis</keyword>
<keyword evidence="11" id="KW-0479">Metal-binding</keyword>
<evidence type="ECO:0000256" key="1">
    <source>
        <dbReference type="ARBA" id="ARBA00001954"/>
    </source>
</evidence>
<dbReference type="AlphaFoldDB" id="A0A3M6R138"/>
<evidence type="ECO:0000256" key="4">
    <source>
        <dbReference type="ARBA" id="ARBA00012531"/>
    </source>
</evidence>
<evidence type="ECO:0000256" key="9">
    <source>
        <dbReference type="ARBA" id="ARBA00047725"/>
    </source>
</evidence>
<organism evidence="13 14">
    <name type="scientific">Corticibacter populi</name>
    <dbReference type="NCBI Taxonomy" id="1550736"/>
    <lineage>
        <taxon>Bacteria</taxon>
        <taxon>Pseudomonadati</taxon>
        <taxon>Pseudomonadota</taxon>
        <taxon>Betaproteobacteria</taxon>
        <taxon>Burkholderiales</taxon>
        <taxon>Comamonadaceae</taxon>
        <taxon>Corticibacter</taxon>
    </lineage>
</organism>
<dbReference type="GO" id="GO:0046872">
    <property type="term" value="F:metal ion binding"/>
    <property type="evidence" value="ECO:0007669"/>
    <property type="project" value="UniProtKB-KW"/>
</dbReference>
<dbReference type="PROSITE" id="PS51471">
    <property type="entry name" value="FE2OG_OXY"/>
    <property type="match status" value="1"/>
</dbReference>
<keyword evidence="11" id="KW-0408">Iron</keyword>
<comment type="cofactor">
    <cofactor evidence="1">
        <name>Fe(2+)</name>
        <dbReference type="ChEBI" id="CHEBI:29033"/>
    </cofactor>
</comment>
<dbReference type="PANTHER" id="PTHR47990">
    <property type="entry name" value="2-OXOGLUTARATE (2OG) AND FE(II)-DEPENDENT OXYGENASE SUPERFAMILY PROTEIN-RELATED"/>
    <property type="match status" value="1"/>
</dbReference>
<comment type="caution">
    <text evidence="13">The sequence shown here is derived from an EMBL/GenBank/DDBJ whole genome shotgun (WGS) entry which is preliminary data.</text>
</comment>
<comment type="catalytic activity">
    <reaction evidence="10">
        <text>L-arginine + 2-oxoglutarate + O2 = guanidine + L-glutamate 5-semialdehyde + succinate + CO2</text>
        <dbReference type="Rhea" id="RHEA:31535"/>
        <dbReference type="ChEBI" id="CHEBI:15379"/>
        <dbReference type="ChEBI" id="CHEBI:16526"/>
        <dbReference type="ChEBI" id="CHEBI:16810"/>
        <dbReference type="ChEBI" id="CHEBI:30031"/>
        <dbReference type="ChEBI" id="CHEBI:30087"/>
        <dbReference type="ChEBI" id="CHEBI:32682"/>
        <dbReference type="ChEBI" id="CHEBI:58066"/>
        <dbReference type="EC" id="1.14.20.7"/>
    </reaction>
</comment>
<evidence type="ECO:0000256" key="2">
    <source>
        <dbReference type="ARBA" id="ARBA00004767"/>
    </source>
</evidence>
<dbReference type="EC" id="1.13.12.19" evidence="4"/>
<dbReference type="EC" id="1.14.20.7" evidence="3"/>
<dbReference type="GO" id="GO:0102276">
    <property type="term" value="F:2-oxoglutarate oxygenase/decarboxylase (ethylene-forming) activity"/>
    <property type="evidence" value="ECO:0007669"/>
    <property type="project" value="UniProtKB-EC"/>
</dbReference>